<evidence type="ECO:0000313" key="1">
    <source>
        <dbReference type="EMBL" id="KMU88007.1"/>
    </source>
</evidence>
<accession>A0A0J8RT87</accession>
<dbReference type="AlphaFoldDB" id="A0A0J8RT87"/>
<proteinExistence type="predicted"/>
<sequence length="108" mass="12063">MALRTTKLTATLARTQGVSGVADLEGFPAFIDLDSALANMDVGLGSMYPTNERGAQSRPIRKESEKFKVARAERKRPRRARNCKKAVSRLVLSMQRQKENWVPGVRDC</sequence>
<reference evidence="2" key="1">
    <citation type="journal article" date="2010" name="Genome Res.">
        <title>Population genomic sequencing of Coccidioides fungi reveals recent hybridization and transposon control.</title>
        <authorList>
            <person name="Neafsey D.E."/>
            <person name="Barker B.M."/>
            <person name="Sharpton T.J."/>
            <person name="Stajich J.E."/>
            <person name="Park D.J."/>
            <person name="Whiston E."/>
            <person name="Hung C.-Y."/>
            <person name="McMahan C."/>
            <person name="White J."/>
            <person name="Sykes S."/>
            <person name="Heiman D."/>
            <person name="Young S."/>
            <person name="Zeng Q."/>
            <person name="Abouelleil A."/>
            <person name="Aftuck L."/>
            <person name="Bessette D."/>
            <person name="Brown A."/>
            <person name="FitzGerald M."/>
            <person name="Lui A."/>
            <person name="Macdonald J.P."/>
            <person name="Priest M."/>
            <person name="Orbach M.J."/>
            <person name="Galgiani J.N."/>
            <person name="Kirkland T.N."/>
            <person name="Cole G.T."/>
            <person name="Birren B.W."/>
            <person name="Henn M.R."/>
            <person name="Taylor J.W."/>
            <person name="Rounsley S.D."/>
        </authorList>
    </citation>
    <scope>NUCLEOTIDE SEQUENCE [LARGE SCALE GENOMIC DNA]</scope>
    <source>
        <strain evidence="2">H538.4</strain>
    </source>
</reference>
<dbReference type="Proteomes" id="UP000054563">
    <property type="component" value="Unassembled WGS sequence"/>
</dbReference>
<protein>
    <submittedName>
        <fullName evidence="1">Uncharacterized protein</fullName>
    </submittedName>
</protein>
<name>A0A0J8RT87_COCIT</name>
<dbReference type="EMBL" id="DS017002">
    <property type="protein sequence ID" value="KMU88007.1"/>
    <property type="molecule type" value="Genomic_DNA"/>
</dbReference>
<gene>
    <name evidence="1" type="ORF">CIHG_05775</name>
</gene>
<dbReference type="VEuPathDB" id="FungiDB:CIHG_05775"/>
<evidence type="ECO:0000313" key="2">
    <source>
        <dbReference type="Proteomes" id="UP000054563"/>
    </source>
</evidence>
<organism evidence="1 2">
    <name type="scientific">Coccidioides immitis H538.4</name>
    <dbReference type="NCBI Taxonomy" id="396776"/>
    <lineage>
        <taxon>Eukaryota</taxon>
        <taxon>Fungi</taxon>
        <taxon>Dikarya</taxon>
        <taxon>Ascomycota</taxon>
        <taxon>Pezizomycotina</taxon>
        <taxon>Eurotiomycetes</taxon>
        <taxon>Eurotiomycetidae</taxon>
        <taxon>Onygenales</taxon>
        <taxon>Onygenaceae</taxon>
        <taxon>Coccidioides</taxon>
    </lineage>
</organism>